<dbReference type="AlphaFoldDB" id="A0ABD2NET7"/>
<dbReference type="EMBL" id="JABFTP020000103">
    <property type="protein sequence ID" value="KAL3277281.1"/>
    <property type="molecule type" value="Genomic_DNA"/>
</dbReference>
<reference evidence="1 2" key="1">
    <citation type="journal article" date="2021" name="BMC Biol.">
        <title>Horizontally acquired antibacterial genes associated with adaptive radiation of ladybird beetles.</title>
        <authorList>
            <person name="Li H.S."/>
            <person name="Tang X.F."/>
            <person name="Huang Y.H."/>
            <person name="Xu Z.Y."/>
            <person name="Chen M.L."/>
            <person name="Du X.Y."/>
            <person name="Qiu B.Y."/>
            <person name="Chen P.T."/>
            <person name="Zhang W."/>
            <person name="Slipinski A."/>
            <person name="Escalona H.E."/>
            <person name="Waterhouse R.M."/>
            <person name="Zwick A."/>
            <person name="Pang H."/>
        </authorList>
    </citation>
    <scope>NUCLEOTIDE SEQUENCE [LARGE SCALE GENOMIC DNA]</scope>
    <source>
        <strain evidence="1">SYSU2018</strain>
    </source>
</reference>
<organism evidence="1 2">
    <name type="scientific">Cryptolaemus montrouzieri</name>
    <dbReference type="NCBI Taxonomy" id="559131"/>
    <lineage>
        <taxon>Eukaryota</taxon>
        <taxon>Metazoa</taxon>
        <taxon>Ecdysozoa</taxon>
        <taxon>Arthropoda</taxon>
        <taxon>Hexapoda</taxon>
        <taxon>Insecta</taxon>
        <taxon>Pterygota</taxon>
        <taxon>Neoptera</taxon>
        <taxon>Endopterygota</taxon>
        <taxon>Coleoptera</taxon>
        <taxon>Polyphaga</taxon>
        <taxon>Cucujiformia</taxon>
        <taxon>Coccinelloidea</taxon>
        <taxon>Coccinellidae</taxon>
        <taxon>Scymninae</taxon>
        <taxon>Scymnini</taxon>
        <taxon>Cryptolaemus</taxon>
    </lineage>
</organism>
<feature type="non-terminal residue" evidence="1">
    <location>
        <position position="61"/>
    </location>
</feature>
<keyword evidence="2" id="KW-1185">Reference proteome</keyword>
<sequence>MNLLKFIGICLEKQKDPYDSGQNSKGAFDVNDDLFQRRGDLFKISVAALWCTILGVAKKNL</sequence>
<evidence type="ECO:0000313" key="2">
    <source>
        <dbReference type="Proteomes" id="UP001516400"/>
    </source>
</evidence>
<dbReference type="Proteomes" id="UP001516400">
    <property type="component" value="Unassembled WGS sequence"/>
</dbReference>
<protein>
    <submittedName>
        <fullName evidence="1">Uncharacterized protein</fullName>
    </submittedName>
</protein>
<accession>A0ABD2NET7</accession>
<gene>
    <name evidence="1" type="ORF">HHI36_012631</name>
</gene>
<comment type="caution">
    <text evidence="1">The sequence shown here is derived from an EMBL/GenBank/DDBJ whole genome shotgun (WGS) entry which is preliminary data.</text>
</comment>
<evidence type="ECO:0000313" key="1">
    <source>
        <dbReference type="EMBL" id="KAL3277281.1"/>
    </source>
</evidence>
<name>A0ABD2NET7_9CUCU</name>
<proteinExistence type="predicted"/>